<dbReference type="RefSeq" id="WP_176240094.1">
    <property type="nucleotide sequence ID" value="NZ_AP024412.1"/>
</dbReference>
<dbReference type="PIRSF" id="PIRSF000097">
    <property type="entry name" value="AKR"/>
    <property type="match status" value="1"/>
</dbReference>
<dbReference type="Pfam" id="PF00248">
    <property type="entry name" value="Aldo_ket_red"/>
    <property type="match status" value="1"/>
</dbReference>
<sequence>MTYVELNNGYKMPQLGLGTFKSKDGNEAYEATRYALEIGYTHIDTAQMYGNEASIGQAIKDAKVNRKDIFITTKQKVHSNLKNMEKAFEESLEKLQTDYVDLYLIHWPNHDPKINAQSWAFFESLYESGKAKAIGISNFQKHHVDALLKTAKIKPMIDQVECHPGLTQVPLKAYLDQESIQIESYGPFMKGGVFEGIWKDALELIAKKHDASIAQVVIAWGLYKGIVMIPKSVTPKRIKENFESLKIKLTEEDIKVIDGLNRGVRVYTDPDNSPWGPYVE</sequence>
<name>A0A7U9XXI7_9MOLU</name>
<evidence type="ECO:0000256" key="3">
    <source>
        <dbReference type="ARBA" id="ARBA00023002"/>
    </source>
</evidence>
<dbReference type="PANTHER" id="PTHR43827">
    <property type="entry name" value="2,5-DIKETO-D-GLUCONIC ACID REDUCTASE"/>
    <property type="match status" value="1"/>
</dbReference>
<evidence type="ECO:0000256" key="6">
    <source>
        <dbReference type="PIRSR" id="PIRSR000097-3"/>
    </source>
</evidence>
<dbReference type="Gene3D" id="3.20.20.100">
    <property type="entry name" value="NADP-dependent oxidoreductase domain"/>
    <property type="match status" value="1"/>
</dbReference>
<organism evidence="8 9">
    <name type="scientific">Mariniplasma anaerobium</name>
    <dbReference type="NCBI Taxonomy" id="2735436"/>
    <lineage>
        <taxon>Bacteria</taxon>
        <taxon>Bacillati</taxon>
        <taxon>Mycoplasmatota</taxon>
        <taxon>Mollicutes</taxon>
        <taxon>Acholeplasmatales</taxon>
        <taxon>Acholeplasmataceae</taxon>
        <taxon>Mariniplasma</taxon>
    </lineage>
</organism>
<feature type="site" description="Lowers pKa of active site Tyr" evidence="6">
    <location>
        <position position="74"/>
    </location>
</feature>
<dbReference type="PROSITE" id="PS00062">
    <property type="entry name" value="ALDOKETO_REDUCTASE_2"/>
    <property type="match status" value="1"/>
</dbReference>
<dbReference type="InterPro" id="IPR036812">
    <property type="entry name" value="NAD(P)_OxRdtase_dom_sf"/>
</dbReference>
<feature type="active site" description="Proton donor" evidence="4">
    <location>
        <position position="49"/>
    </location>
</feature>
<dbReference type="FunFam" id="3.20.20.100:FF:000002">
    <property type="entry name" value="2,5-diketo-D-gluconic acid reductase A"/>
    <property type="match status" value="1"/>
</dbReference>
<feature type="domain" description="NADP-dependent oxidoreductase" evidence="7">
    <location>
        <begin position="15"/>
        <end position="261"/>
    </location>
</feature>
<dbReference type="AlphaFoldDB" id="A0A7U9XXI7"/>
<dbReference type="InterPro" id="IPR020471">
    <property type="entry name" value="AKR"/>
</dbReference>
<evidence type="ECO:0000256" key="5">
    <source>
        <dbReference type="PIRSR" id="PIRSR000097-2"/>
    </source>
</evidence>
<dbReference type="InterPro" id="IPR023210">
    <property type="entry name" value="NADP_OxRdtase_dom"/>
</dbReference>
<protein>
    <submittedName>
        <fullName evidence="8">Glyoxal reductase</fullName>
    </submittedName>
</protein>
<dbReference type="PRINTS" id="PR00069">
    <property type="entry name" value="ALDKETRDTASE"/>
</dbReference>
<evidence type="ECO:0000259" key="7">
    <source>
        <dbReference type="Pfam" id="PF00248"/>
    </source>
</evidence>
<dbReference type="GO" id="GO:0016616">
    <property type="term" value="F:oxidoreductase activity, acting on the CH-OH group of donors, NAD or NADP as acceptor"/>
    <property type="evidence" value="ECO:0007669"/>
    <property type="project" value="UniProtKB-ARBA"/>
</dbReference>
<keyword evidence="2" id="KW-0521">NADP</keyword>
<proteinExistence type="inferred from homology"/>
<evidence type="ECO:0000256" key="2">
    <source>
        <dbReference type="ARBA" id="ARBA00022857"/>
    </source>
</evidence>
<dbReference type="EMBL" id="AP024412">
    <property type="protein sequence ID" value="BCR36042.1"/>
    <property type="molecule type" value="Genomic_DNA"/>
</dbReference>
<evidence type="ECO:0000313" key="9">
    <source>
        <dbReference type="Proteomes" id="UP000620133"/>
    </source>
</evidence>
<dbReference type="InterPro" id="IPR018170">
    <property type="entry name" value="Aldo/ket_reductase_CS"/>
</dbReference>
<dbReference type="SUPFAM" id="SSF51430">
    <property type="entry name" value="NAD(P)-linked oxidoreductase"/>
    <property type="match status" value="1"/>
</dbReference>
<dbReference type="KEGG" id="manr:MPAN_009350"/>
<evidence type="ECO:0000313" key="8">
    <source>
        <dbReference type="EMBL" id="BCR36042.1"/>
    </source>
</evidence>
<evidence type="ECO:0000256" key="1">
    <source>
        <dbReference type="ARBA" id="ARBA00007905"/>
    </source>
</evidence>
<comment type="similarity">
    <text evidence="1">Belongs to the aldo/keto reductase family.</text>
</comment>
<keyword evidence="3" id="KW-0560">Oxidoreductase</keyword>
<dbReference type="Proteomes" id="UP000620133">
    <property type="component" value="Chromosome"/>
</dbReference>
<accession>A0A7U9XXI7</accession>
<keyword evidence="9" id="KW-1185">Reference proteome</keyword>
<reference evidence="8" key="1">
    <citation type="submission" date="2021-01" db="EMBL/GenBank/DDBJ databases">
        <title>Draft genome sequence of Acholeplasmataceae bacterium strain Mahy22.</title>
        <authorList>
            <person name="Watanabe M."/>
            <person name="Kojima H."/>
            <person name="Fukui M."/>
        </authorList>
    </citation>
    <scope>NUCLEOTIDE SEQUENCE</scope>
    <source>
        <strain evidence="8">Mahy22</strain>
    </source>
</reference>
<feature type="binding site" evidence="5">
    <location>
        <position position="106"/>
    </location>
    <ligand>
        <name>substrate</name>
    </ligand>
</feature>
<dbReference type="PANTHER" id="PTHR43827:SF3">
    <property type="entry name" value="NADP-DEPENDENT OXIDOREDUCTASE DOMAIN-CONTAINING PROTEIN"/>
    <property type="match status" value="1"/>
</dbReference>
<gene>
    <name evidence="8" type="ORF">MPAN_009350</name>
</gene>
<evidence type="ECO:0000256" key="4">
    <source>
        <dbReference type="PIRSR" id="PIRSR000097-1"/>
    </source>
</evidence>